<proteinExistence type="predicted"/>
<sequence>MVAVRCPSGSGGVEGYNAHHASHCRHDSESYTVNHYPTRTEYGGKIIRKVRVSLSAVSLSMVAVLQGDDPQVVTTFTSPRQEVVPGTGAGIRPALSHFYLK</sequence>
<keyword evidence="2" id="KW-1185">Reference proteome</keyword>
<comment type="caution">
    <text evidence="1">The sequence shown here is derived from an EMBL/GenBank/DDBJ whole genome shotgun (WGS) entry which is preliminary data.</text>
</comment>
<reference evidence="1 2" key="1">
    <citation type="submission" date="2019-05" db="EMBL/GenBank/DDBJ databases">
        <title>Another draft genome of Portunus trituberculatus and its Hox gene families provides insights of decapod evolution.</title>
        <authorList>
            <person name="Jeong J.-H."/>
            <person name="Song I."/>
            <person name="Kim S."/>
            <person name="Choi T."/>
            <person name="Kim D."/>
            <person name="Ryu S."/>
            <person name="Kim W."/>
        </authorList>
    </citation>
    <scope>NUCLEOTIDE SEQUENCE [LARGE SCALE GENOMIC DNA]</scope>
    <source>
        <tissue evidence="1">Muscle</tissue>
    </source>
</reference>
<gene>
    <name evidence="1" type="ORF">E2C01_007109</name>
</gene>
<evidence type="ECO:0000313" key="2">
    <source>
        <dbReference type="Proteomes" id="UP000324222"/>
    </source>
</evidence>
<organism evidence="1 2">
    <name type="scientific">Portunus trituberculatus</name>
    <name type="common">Swimming crab</name>
    <name type="synonym">Neptunus trituberculatus</name>
    <dbReference type="NCBI Taxonomy" id="210409"/>
    <lineage>
        <taxon>Eukaryota</taxon>
        <taxon>Metazoa</taxon>
        <taxon>Ecdysozoa</taxon>
        <taxon>Arthropoda</taxon>
        <taxon>Crustacea</taxon>
        <taxon>Multicrustacea</taxon>
        <taxon>Malacostraca</taxon>
        <taxon>Eumalacostraca</taxon>
        <taxon>Eucarida</taxon>
        <taxon>Decapoda</taxon>
        <taxon>Pleocyemata</taxon>
        <taxon>Brachyura</taxon>
        <taxon>Eubrachyura</taxon>
        <taxon>Portunoidea</taxon>
        <taxon>Portunidae</taxon>
        <taxon>Portuninae</taxon>
        <taxon>Portunus</taxon>
    </lineage>
</organism>
<name>A0A5B7D1I2_PORTR</name>
<dbReference type="AlphaFoldDB" id="A0A5B7D1I2"/>
<dbReference type="EMBL" id="VSRR010000345">
    <property type="protein sequence ID" value="MPC14346.1"/>
    <property type="molecule type" value="Genomic_DNA"/>
</dbReference>
<protein>
    <submittedName>
        <fullName evidence="1">Uncharacterized protein</fullName>
    </submittedName>
</protein>
<dbReference type="Proteomes" id="UP000324222">
    <property type="component" value="Unassembled WGS sequence"/>
</dbReference>
<evidence type="ECO:0000313" key="1">
    <source>
        <dbReference type="EMBL" id="MPC14346.1"/>
    </source>
</evidence>
<accession>A0A5B7D1I2</accession>